<protein>
    <recommendedName>
        <fullName evidence="3">rRNA N-glycosidase</fullName>
    </recommendedName>
</protein>
<evidence type="ECO:0000313" key="1">
    <source>
        <dbReference type="EMBL" id="KAG6750350.1"/>
    </source>
</evidence>
<evidence type="ECO:0000313" key="2">
    <source>
        <dbReference type="Proteomes" id="UP000886885"/>
    </source>
</evidence>
<evidence type="ECO:0008006" key="3">
    <source>
        <dbReference type="Google" id="ProtNLM"/>
    </source>
</evidence>
<dbReference type="PANTHER" id="PTHR33453:SF34">
    <property type="entry name" value="RIBOSOME-INACTIVATING PROTEIN"/>
    <property type="match status" value="1"/>
</dbReference>
<dbReference type="Pfam" id="PF00161">
    <property type="entry name" value="RIP"/>
    <property type="match status" value="1"/>
</dbReference>
<dbReference type="EMBL" id="JAAWWB010000026">
    <property type="protein sequence ID" value="KAG6750350.1"/>
    <property type="molecule type" value="Genomic_DNA"/>
</dbReference>
<dbReference type="InterPro" id="IPR001574">
    <property type="entry name" value="Ribosome_inactivat_prot"/>
</dbReference>
<dbReference type="AlphaFoldDB" id="A0A8X8CDF6"/>
<dbReference type="GO" id="GO:0030598">
    <property type="term" value="F:rRNA N-glycosylase activity"/>
    <property type="evidence" value="ECO:0007669"/>
    <property type="project" value="InterPro"/>
</dbReference>
<dbReference type="OrthoDB" id="1602268at2759"/>
<comment type="caution">
    <text evidence="1">The sequence shown here is derived from an EMBL/GenBank/DDBJ whole genome shotgun (WGS) entry which is preliminary data.</text>
</comment>
<sequence>MSNPRGSTRPIILNDFEPFNVEDEWECYGDIVRKWRTRLAFDSIPVRGLQKPVLPPKDKSQLIDIVLSTSKYSITLKIRTFDLYLIGYENQQGHRFEFKPKVDKHSKTSERLIPGSTFLPYGCSYGDLEGNAHTPRLGFELGRRQLMVAIHNLAQEPKKVHSSKEGKKVELVDQAYEEKRARGLLTIVLMVSEAIRFESMLKYASSNLTWNNKTSLPWITNLTNEWQTLCKHITNASNRDSYEFKEIILQETPKRHVIKTIEDVCEEIAIVKKED</sequence>
<accession>A0A8X8CDF6</accession>
<keyword evidence="2" id="KW-1185">Reference proteome</keyword>
<reference evidence="1" key="1">
    <citation type="journal article" date="2020" name="bioRxiv">
        <title>Hybrid origin of Populus tomentosa Carr. identified through genome sequencing and phylogenomic analysis.</title>
        <authorList>
            <person name="An X."/>
            <person name="Gao K."/>
            <person name="Chen Z."/>
            <person name="Li J."/>
            <person name="Yang X."/>
            <person name="Yang X."/>
            <person name="Zhou J."/>
            <person name="Guo T."/>
            <person name="Zhao T."/>
            <person name="Huang S."/>
            <person name="Miao D."/>
            <person name="Khan W.U."/>
            <person name="Rao P."/>
            <person name="Ye M."/>
            <person name="Lei B."/>
            <person name="Liao W."/>
            <person name="Wang J."/>
            <person name="Ji L."/>
            <person name="Li Y."/>
            <person name="Guo B."/>
            <person name="Mustafa N.S."/>
            <person name="Li S."/>
            <person name="Yun Q."/>
            <person name="Keller S.R."/>
            <person name="Mao J."/>
            <person name="Zhang R."/>
            <person name="Strauss S.H."/>
        </authorList>
    </citation>
    <scope>NUCLEOTIDE SEQUENCE</scope>
    <source>
        <strain evidence="1">GM15</strain>
        <tissue evidence="1">Leaf</tissue>
    </source>
</reference>
<dbReference type="GO" id="GO:0017148">
    <property type="term" value="P:negative regulation of translation"/>
    <property type="evidence" value="ECO:0007669"/>
    <property type="project" value="InterPro"/>
</dbReference>
<dbReference type="PANTHER" id="PTHR33453">
    <property type="match status" value="1"/>
</dbReference>
<proteinExistence type="predicted"/>
<dbReference type="Proteomes" id="UP000886885">
    <property type="component" value="Chromosome 13D"/>
</dbReference>
<organism evidence="1 2">
    <name type="scientific">Populus tomentosa</name>
    <name type="common">Chinese white poplar</name>
    <dbReference type="NCBI Taxonomy" id="118781"/>
    <lineage>
        <taxon>Eukaryota</taxon>
        <taxon>Viridiplantae</taxon>
        <taxon>Streptophyta</taxon>
        <taxon>Embryophyta</taxon>
        <taxon>Tracheophyta</taxon>
        <taxon>Spermatophyta</taxon>
        <taxon>Magnoliopsida</taxon>
        <taxon>eudicotyledons</taxon>
        <taxon>Gunneridae</taxon>
        <taxon>Pentapetalae</taxon>
        <taxon>rosids</taxon>
        <taxon>fabids</taxon>
        <taxon>Malpighiales</taxon>
        <taxon>Salicaceae</taxon>
        <taxon>Saliceae</taxon>
        <taxon>Populus</taxon>
    </lineage>
</organism>
<name>A0A8X8CDF6_POPTO</name>
<gene>
    <name evidence="1" type="ORF">POTOM_044838</name>
</gene>